<gene>
    <name evidence="1" type="ORF">SAMN02745124_02764</name>
</gene>
<dbReference type="Proteomes" id="UP000184139">
    <property type="component" value="Unassembled WGS sequence"/>
</dbReference>
<dbReference type="STRING" id="1121409.SAMN02745124_02764"/>
<keyword evidence="2" id="KW-1185">Reference proteome</keyword>
<organism evidence="1 2">
    <name type="scientific">Desulfofustis glycolicus DSM 9705</name>
    <dbReference type="NCBI Taxonomy" id="1121409"/>
    <lineage>
        <taxon>Bacteria</taxon>
        <taxon>Pseudomonadati</taxon>
        <taxon>Thermodesulfobacteriota</taxon>
        <taxon>Desulfobulbia</taxon>
        <taxon>Desulfobulbales</taxon>
        <taxon>Desulfocapsaceae</taxon>
        <taxon>Desulfofustis</taxon>
    </lineage>
</organism>
<proteinExistence type="predicted"/>
<dbReference type="Gene3D" id="1.50.10.100">
    <property type="entry name" value="Chondroitin AC/alginate lyase"/>
    <property type="match status" value="1"/>
</dbReference>
<accession>A0A1M5X6U2</accession>
<dbReference type="PANTHER" id="PTHR38045">
    <property type="entry name" value="CHROMOSOME 1, WHOLE GENOME SHOTGUN SEQUENCE"/>
    <property type="match status" value="1"/>
</dbReference>
<reference evidence="1 2" key="1">
    <citation type="submission" date="2016-11" db="EMBL/GenBank/DDBJ databases">
        <authorList>
            <person name="Jaros S."/>
            <person name="Januszkiewicz K."/>
            <person name="Wedrychowicz H."/>
        </authorList>
    </citation>
    <scope>NUCLEOTIDE SEQUENCE [LARGE SCALE GENOMIC DNA]</scope>
    <source>
        <strain evidence="1 2">DSM 9705</strain>
    </source>
</reference>
<dbReference type="RefSeq" id="WP_073376997.1">
    <property type="nucleotide sequence ID" value="NZ_FQXS01000017.1"/>
</dbReference>
<dbReference type="OrthoDB" id="9772435at2"/>
<evidence type="ECO:0000313" key="2">
    <source>
        <dbReference type="Proteomes" id="UP000184139"/>
    </source>
</evidence>
<protein>
    <submittedName>
        <fullName evidence="1">Uncharacterized protein</fullName>
    </submittedName>
</protein>
<evidence type="ECO:0000313" key="1">
    <source>
        <dbReference type="EMBL" id="SHH94943.1"/>
    </source>
</evidence>
<dbReference type="InterPro" id="IPR008929">
    <property type="entry name" value="Chondroitin_lyas"/>
</dbReference>
<dbReference type="SUPFAM" id="SSF48230">
    <property type="entry name" value="Chondroitin AC/alginate lyase"/>
    <property type="match status" value="1"/>
</dbReference>
<dbReference type="PANTHER" id="PTHR38045:SF1">
    <property type="entry name" value="HEPARINASE II_III-LIKE PROTEIN"/>
    <property type="match status" value="1"/>
</dbReference>
<sequence>MTHAFAIGYDWLFDVWTTEQKEVLRNAIIDYGLTPYLTAHEEQASWLTSESNWNMVTNGGIGLGALAIAETDTQPVLGYHQQDPDEHGKC</sequence>
<name>A0A1M5X6U2_9BACT</name>
<dbReference type="AlphaFoldDB" id="A0A1M5X6U2"/>
<dbReference type="EMBL" id="FQXS01000017">
    <property type="protein sequence ID" value="SHH94943.1"/>
    <property type="molecule type" value="Genomic_DNA"/>
</dbReference>